<keyword evidence="1" id="KW-1133">Transmembrane helix</keyword>
<feature type="transmembrane region" description="Helical" evidence="1">
    <location>
        <begin position="126"/>
        <end position="145"/>
    </location>
</feature>
<comment type="caution">
    <text evidence="3">The sequence shown here is derived from an EMBL/GenBank/DDBJ whole genome shotgun (WGS) entry which is preliminary data.</text>
</comment>
<evidence type="ECO:0000313" key="4">
    <source>
        <dbReference type="Proteomes" id="UP000309038"/>
    </source>
</evidence>
<dbReference type="Proteomes" id="UP000309038">
    <property type="component" value="Unassembled WGS sequence"/>
</dbReference>
<name>A0A4S4KML8_9APHY</name>
<evidence type="ECO:0000313" key="3">
    <source>
        <dbReference type="EMBL" id="THG99340.1"/>
    </source>
</evidence>
<accession>A0A4S4KML8</accession>
<dbReference type="Pfam" id="PF20153">
    <property type="entry name" value="DUF6535"/>
    <property type="match status" value="1"/>
</dbReference>
<keyword evidence="1" id="KW-0812">Transmembrane</keyword>
<protein>
    <recommendedName>
        <fullName evidence="2">DUF6535 domain-containing protein</fullName>
    </recommendedName>
</protein>
<dbReference type="EMBL" id="SGPJ01000083">
    <property type="protein sequence ID" value="THG99340.1"/>
    <property type="molecule type" value="Genomic_DNA"/>
</dbReference>
<evidence type="ECO:0000256" key="1">
    <source>
        <dbReference type="SAM" id="Phobius"/>
    </source>
</evidence>
<feature type="domain" description="DUF6535" evidence="2">
    <location>
        <begin position="24"/>
        <end position="195"/>
    </location>
</feature>
<sequence length="693" mass="77795">MEKKPETKSEENVRYVSTGAPTGWAAMARTMRDVDEEKIRDCKEDIDTLLVFAGLFSSVLTAFLLESFQTLSENQTTTMVSLLRQMTSQTHSYTISNGLINSTAPLPSLYANNELVPLTADICNNVLWFSSLMISLMAASFGILVKQWLREYLAGEYTSPLARLRVRQFRNPGLTDWKVFEIAAILPLLLQLALVDSIMLGDDLLATIMWDSLQQNQTSPEQIIQFVINALRHRQIHILYEGGLRGFPDLKQLGRRSWNAVADITARAVIGAVDANSSALSMTWPAWMVDAVFILMSVSKYPLPSEGIKALTQLLTSNATMKLFVKIMANQAQLGPAMLVYILTCLRRVLQEMDGNNIRLFLHELLTTCICADHSHSNIEEIMLHQDIPPSVVHAILNIAMDCFRKLLVIGNWKPWAVWARLVTMSAHIPPEATREVEDLLRTFTMMEPFAMGAILFAIELKNPELLSMSVREPAAETTIGRVFLYADPVSKGDILKRLTRVAEQYRLGIFDKFNTTVSAVKFCHLVVHLLQLSVQSELDSMGEGSMTYQAGSHLSLPFREQWQALFAELVLAFQKFATVHPLASVSEPHRTKQAEIAEECLCQIEVLDDCLRGFSNAAHPNVPLTLACGDANDLGYAQWLASFKQQESIFPETLFKELIAYLPTESDGPERAVLRLKYVRRIRQLTHVEESA</sequence>
<keyword evidence="1" id="KW-0472">Membrane</keyword>
<gene>
    <name evidence="3" type="ORF">EW026_g2989</name>
</gene>
<proteinExistence type="predicted"/>
<dbReference type="InterPro" id="IPR045338">
    <property type="entry name" value="DUF6535"/>
</dbReference>
<feature type="transmembrane region" description="Helical" evidence="1">
    <location>
        <begin position="179"/>
        <end position="200"/>
    </location>
</feature>
<evidence type="ECO:0000259" key="2">
    <source>
        <dbReference type="Pfam" id="PF20153"/>
    </source>
</evidence>
<feature type="transmembrane region" description="Helical" evidence="1">
    <location>
        <begin position="48"/>
        <end position="65"/>
    </location>
</feature>
<dbReference type="AlphaFoldDB" id="A0A4S4KML8"/>
<reference evidence="3 4" key="1">
    <citation type="submission" date="2019-02" db="EMBL/GenBank/DDBJ databases">
        <title>Genome sequencing of the rare red list fungi Phlebia centrifuga.</title>
        <authorList>
            <person name="Buettner E."/>
            <person name="Kellner H."/>
        </authorList>
    </citation>
    <scope>NUCLEOTIDE SEQUENCE [LARGE SCALE GENOMIC DNA]</scope>
    <source>
        <strain evidence="3 4">DSM 108282</strain>
    </source>
</reference>
<organism evidence="3 4">
    <name type="scientific">Hermanssonia centrifuga</name>
    <dbReference type="NCBI Taxonomy" id="98765"/>
    <lineage>
        <taxon>Eukaryota</taxon>
        <taxon>Fungi</taxon>
        <taxon>Dikarya</taxon>
        <taxon>Basidiomycota</taxon>
        <taxon>Agaricomycotina</taxon>
        <taxon>Agaricomycetes</taxon>
        <taxon>Polyporales</taxon>
        <taxon>Meruliaceae</taxon>
        <taxon>Hermanssonia</taxon>
    </lineage>
</organism>
<keyword evidence="4" id="KW-1185">Reference proteome</keyword>